<dbReference type="GO" id="GO:0016787">
    <property type="term" value="F:hydrolase activity"/>
    <property type="evidence" value="ECO:0007669"/>
    <property type="project" value="UniProtKB-KW"/>
</dbReference>
<keyword evidence="2" id="KW-0378">Hydrolase</keyword>
<feature type="domain" description="AB hydrolase-1" evidence="1">
    <location>
        <begin position="15"/>
        <end position="272"/>
    </location>
</feature>
<dbReference type="Pfam" id="PF12697">
    <property type="entry name" value="Abhydrolase_6"/>
    <property type="match status" value="1"/>
</dbReference>
<dbReference type="InterPro" id="IPR000073">
    <property type="entry name" value="AB_hydrolase_1"/>
</dbReference>
<comment type="caution">
    <text evidence="2">The sequence shown here is derived from an EMBL/GenBank/DDBJ whole genome shotgun (WGS) entry which is preliminary data.</text>
</comment>
<keyword evidence="3" id="KW-1185">Reference proteome</keyword>
<reference evidence="2 3" key="1">
    <citation type="submission" date="2020-11" db="EMBL/GenBank/DDBJ databases">
        <title>Pseudonocardia abyssalis sp. nov. and Pseudonocardia oceani sp. nov., description and phylogenomic analysis of two novel actinomycetes isolated from the deep Southern Ocean.</title>
        <authorList>
            <person name="Parra J."/>
        </authorList>
    </citation>
    <scope>NUCLEOTIDE SEQUENCE [LARGE SCALE GENOMIC DNA]</scope>
    <source>
        <strain evidence="2 3">KRD-168</strain>
    </source>
</reference>
<evidence type="ECO:0000313" key="3">
    <source>
        <dbReference type="Proteomes" id="UP000694287"/>
    </source>
</evidence>
<evidence type="ECO:0000259" key="1">
    <source>
        <dbReference type="Pfam" id="PF12697"/>
    </source>
</evidence>
<dbReference type="PANTHER" id="PTHR43689:SF8">
    <property type="entry name" value="ALPHA_BETA-HYDROLASES SUPERFAMILY PROTEIN"/>
    <property type="match status" value="1"/>
</dbReference>
<proteinExistence type="predicted"/>
<evidence type="ECO:0000313" key="2">
    <source>
        <dbReference type="EMBL" id="MBW0133832.1"/>
    </source>
</evidence>
<dbReference type="PANTHER" id="PTHR43689">
    <property type="entry name" value="HYDROLASE"/>
    <property type="match status" value="1"/>
</dbReference>
<organism evidence="2 3">
    <name type="scientific">Pseudonocardia abyssalis</name>
    <dbReference type="NCBI Taxonomy" id="2792008"/>
    <lineage>
        <taxon>Bacteria</taxon>
        <taxon>Bacillati</taxon>
        <taxon>Actinomycetota</taxon>
        <taxon>Actinomycetes</taxon>
        <taxon>Pseudonocardiales</taxon>
        <taxon>Pseudonocardiaceae</taxon>
        <taxon>Pseudonocardia</taxon>
    </lineage>
</organism>
<dbReference type="EMBL" id="JADQDK010000001">
    <property type="protein sequence ID" value="MBW0133832.1"/>
    <property type="molecule type" value="Genomic_DNA"/>
</dbReference>
<sequence length="283" mass="30174">MHYVDFGGRPGGPTFVLVHGLGGSHLNWELFAPLLTPTGRVLAVDLPGFGLSEPGERPATVPANVRVLESFVRRVADGPVVLVGNSMGGMISILLAVRAPELVSGLVLLDPALPLPLRASGPREAVVGGAFLTYALPGVGERLMRGRHRRLGPRELVHATLRLCGLDPAALPPELVARSVALVERRADVAGMDRAFLSASRSLAWVLTFARPYRAAMSSVTVPVLLVHGDRDRLVPVAAARDAARRNRGWRYVELPGVGHVPQLQVPDRLAALVTGWLAATRS</sequence>
<name>A0ABS6UNS8_9PSEU</name>
<gene>
    <name evidence="2" type="ORF">I4I81_06145</name>
</gene>
<protein>
    <submittedName>
        <fullName evidence="2">Alpha/beta hydrolase</fullName>
    </submittedName>
</protein>
<dbReference type="Proteomes" id="UP000694287">
    <property type="component" value="Unassembled WGS sequence"/>
</dbReference>
<accession>A0ABS6UNS8</accession>